<dbReference type="InterPro" id="IPR051380">
    <property type="entry name" value="pH-response_reg_palI/RIM9"/>
</dbReference>
<feature type="compositionally biased region" description="Low complexity" evidence="5">
    <location>
        <begin position="428"/>
        <end position="443"/>
    </location>
</feature>
<feature type="transmembrane region" description="Helical" evidence="6">
    <location>
        <begin position="84"/>
        <end position="107"/>
    </location>
</feature>
<keyword evidence="4 6" id="KW-0472">Membrane</keyword>
<evidence type="ECO:0000256" key="5">
    <source>
        <dbReference type="SAM" id="MobiDB-lite"/>
    </source>
</evidence>
<proteinExistence type="predicted"/>
<evidence type="ECO:0000313" key="7">
    <source>
        <dbReference type="EMBL" id="CDO53348.1"/>
    </source>
</evidence>
<evidence type="ECO:0000256" key="6">
    <source>
        <dbReference type="SAM" id="Phobius"/>
    </source>
</evidence>
<reference evidence="7" key="1">
    <citation type="submission" date="2014-03" db="EMBL/GenBank/DDBJ databases">
        <authorList>
            <person name="Casaregola S."/>
        </authorList>
    </citation>
    <scope>NUCLEOTIDE SEQUENCE [LARGE SCALE GENOMIC DNA]</scope>
    <source>
        <strain evidence="7">CLIB 918</strain>
    </source>
</reference>
<dbReference type="STRING" id="1173061.A0A0J9X7Z8"/>
<feature type="compositionally biased region" description="Basic and acidic residues" evidence="5">
    <location>
        <begin position="693"/>
        <end position="703"/>
    </location>
</feature>
<dbReference type="EMBL" id="CCBN010000005">
    <property type="protein sequence ID" value="CDO53348.1"/>
    <property type="molecule type" value="Genomic_DNA"/>
</dbReference>
<dbReference type="PANTHER" id="PTHR28013:SF3">
    <property type="entry name" value="PROTEIN DCV1-RELATED"/>
    <property type="match status" value="1"/>
</dbReference>
<feature type="compositionally biased region" description="Polar residues" evidence="5">
    <location>
        <begin position="447"/>
        <end position="475"/>
    </location>
</feature>
<feature type="transmembrane region" description="Helical" evidence="6">
    <location>
        <begin position="151"/>
        <end position="173"/>
    </location>
</feature>
<dbReference type="GO" id="GO:0032153">
    <property type="term" value="C:cell division site"/>
    <property type="evidence" value="ECO:0007669"/>
    <property type="project" value="TreeGrafter"/>
</dbReference>
<dbReference type="Pfam" id="PF06687">
    <property type="entry name" value="SUR7"/>
    <property type="match status" value="1"/>
</dbReference>
<feature type="compositionally biased region" description="Polar residues" evidence="5">
    <location>
        <begin position="587"/>
        <end position="626"/>
    </location>
</feature>
<gene>
    <name evidence="7" type="ORF">BN980_GECA05s00384g</name>
</gene>
<sequence length="703" mass="76327">MGIRIRPATALSVILAIAFALELIAILSVPVTKSITLCTYQNIQFGVFGYCDTSTNTCSNIGIGYSDVTSVEGFSLPSNARHTLANLLIVHVVAAGLTLILLVLTLFAHFHAASHSSKYLLAILIFALPCFLLSLLAFLVDILLFVPHLDWGGWIVLAATVLIALFGVLLCIMRRTMSSRKAMKRRDNGNSELQNLSHFNSSSAYMPDGGMVYGGETIHKTPLNEFTELRYNNSLGTEDMPLTHRTVSGNYAPNTSAQGVDEDLSSGPTHMPASGVAQYDNFRQHTPSPSREYRTPEYTDYATYRTGQASGYTAQPPPQNYVVNTTPNYSEYPDYSAGNTYQGPSATTAAAAIAGSSGSVALSQGPQRHPNAYMTDIPPAGTYDYADGASLAPGSFQEFNVVPVPKLPSAQDYDRNLAEPQSAQNGYAYESSGSAPSESAQSEYVQVGSTSRSEPQQTRYSPQNQRSSPGQTRYTPRNHHHVSEQNPQENTRASQQQQQMGSSRAPPSRVQESLQYHEENRFPPEHVGNPSRIHAQAPVYATEQVRPNPVNRQAVPSSIPEESPQPQQQQQYDQLQGPEQPRGYNEPSLNDTESQVPPSPTVSDSSHFTSISQRPVNPKYQPQPSLSARVAAERTDLVLSSNPDFQLPMPAGNKRVPGSRPVVPSPLASSGSGELPQRQRNGSRSGLPSASSIDRREGPYGAI</sequence>
<evidence type="ECO:0000256" key="3">
    <source>
        <dbReference type="ARBA" id="ARBA00022989"/>
    </source>
</evidence>
<dbReference type="Proteomes" id="UP000242525">
    <property type="component" value="Unassembled WGS sequence"/>
</dbReference>
<feature type="region of interest" description="Disordered" evidence="5">
    <location>
        <begin position="426"/>
        <end position="513"/>
    </location>
</feature>
<feature type="compositionally biased region" description="Low complexity" evidence="5">
    <location>
        <begin position="655"/>
        <end position="666"/>
    </location>
</feature>
<evidence type="ECO:0000256" key="2">
    <source>
        <dbReference type="ARBA" id="ARBA00022692"/>
    </source>
</evidence>
<dbReference type="InterPro" id="IPR009571">
    <property type="entry name" value="SUR7/Rim9-like_fungi"/>
</dbReference>
<accession>A0A0J9X7Z8</accession>
<comment type="caution">
    <text evidence="7">The sequence shown here is derived from an EMBL/GenBank/DDBJ whole genome shotgun (WGS) entry which is preliminary data.</text>
</comment>
<dbReference type="OrthoDB" id="2354757at2759"/>
<protein>
    <recommendedName>
        <fullName evidence="9">PH-response regulator protein palI/RIM9</fullName>
    </recommendedName>
</protein>
<evidence type="ECO:0008006" key="9">
    <source>
        <dbReference type="Google" id="ProtNLM"/>
    </source>
</evidence>
<evidence type="ECO:0000256" key="4">
    <source>
        <dbReference type="ARBA" id="ARBA00023136"/>
    </source>
</evidence>
<comment type="subcellular location">
    <subcellularLocation>
        <location evidence="1">Membrane</location>
        <topology evidence="1">Multi-pass membrane protein</topology>
    </subcellularLocation>
</comment>
<feature type="compositionally biased region" description="Low complexity" evidence="5">
    <location>
        <begin position="556"/>
        <end position="581"/>
    </location>
</feature>
<evidence type="ECO:0000256" key="1">
    <source>
        <dbReference type="ARBA" id="ARBA00004141"/>
    </source>
</evidence>
<evidence type="ECO:0000313" key="8">
    <source>
        <dbReference type="Proteomes" id="UP000242525"/>
    </source>
</evidence>
<dbReference type="GO" id="GO:0005886">
    <property type="term" value="C:plasma membrane"/>
    <property type="evidence" value="ECO:0007669"/>
    <property type="project" value="InterPro"/>
</dbReference>
<organism evidence="7 8">
    <name type="scientific">Geotrichum candidum</name>
    <name type="common">Oospora lactis</name>
    <name type="synonym">Dipodascus geotrichum</name>
    <dbReference type="NCBI Taxonomy" id="1173061"/>
    <lineage>
        <taxon>Eukaryota</taxon>
        <taxon>Fungi</taxon>
        <taxon>Dikarya</taxon>
        <taxon>Ascomycota</taxon>
        <taxon>Saccharomycotina</taxon>
        <taxon>Dipodascomycetes</taxon>
        <taxon>Dipodascales</taxon>
        <taxon>Dipodascaceae</taxon>
        <taxon>Geotrichum</taxon>
    </lineage>
</organism>
<keyword evidence="3 6" id="KW-1133">Transmembrane helix</keyword>
<keyword evidence="8" id="KW-1185">Reference proteome</keyword>
<feature type="compositionally biased region" description="Polar residues" evidence="5">
    <location>
        <begin position="484"/>
        <end position="502"/>
    </location>
</feature>
<keyword evidence="2 6" id="KW-0812">Transmembrane</keyword>
<feature type="transmembrane region" description="Helical" evidence="6">
    <location>
        <begin position="7"/>
        <end position="27"/>
    </location>
</feature>
<feature type="transmembrane region" description="Helical" evidence="6">
    <location>
        <begin position="119"/>
        <end position="145"/>
    </location>
</feature>
<dbReference type="PANTHER" id="PTHR28013">
    <property type="entry name" value="PROTEIN DCV1-RELATED"/>
    <property type="match status" value="1"/>
</dbReference>
<feature type="compositionally biased region" description="Polar residues" evidence="5">
    <location>
        <begin position="667"/>
        <end position="692"/>
    </location>
</feature>
<name>A0A0J9X7Z8_GEOCN</name>
<dbReference type="GO" id="GO:0035838">
    <property type="term" value="C:growing cell tip"/>
    <property type="evidence" value="ECO:0007669"/>
    <property type="project" value="TreeGrafter"/>
</dbReference>
<dbReference type="AlphaFoldDB" id="A0A0J9X7Z8"/>
<feature type="region of interest" description="Disordered" evidence="5">
    <location>
        <begin position="542"/>
        <end position="703"/>
    </location>
</feature>